<dbReference type="CDD" id="cd02000">
    <property type="entry name" value="TPP_E1_PDC_ADC_BCADC"/>
    <property type="match status" value="1"/>
</dbReference>
<organism evidence="5">
    <name type="scientific">uncultured spirochete</name>
    <dbReference type="NCBI Taxonomy" id="156406"/>
    <lineage>
        <taxon>Bacteria</taxon>
        <taxon>Pseudomonadati</taxon>
        <taxon>Spirochaetota</taxon>
        <taxon>Spirochaetia</taxon>
        <taxon>Spirochaetales</taxon>
        <taxon>environmental samples</taxon>
    </lineage>
</organism>
<keyword evidence="2 5" id="KW-0560">Oxidoreductase</keyword>
<proteinExistence type="predicted"/>
<feature type="domain" description="Dehydrogenase E1 component" evidence="4">
    <location>
        <begin position="13"/>
        <end position="317"/>
    </location>
</feature>
<evidence type="ECO:0000259" key="4">
    <source>
        <dbReference type="Pfam" id="PF00676"/>
    </source>
</evidence>
<dbReference type="PANTHER" id="PTHR11516:SF60">
    <property type="entry name" value="PYRUVATE DEHYDROGENASE E1 COMPONENT SUBUNIT ALPHA"/>
    <property type="match status" value="1"/>
</dbReference>
<keyword evidence="3" id="KW-0786">Thiamine pyrophosphate</keyword>
<evidence type="ECO:0000256" key="1">
    <source>
        <dbReference type="ARBA" id="ARBA00001964"/>
    </source>
</evidence>
<reference evidence="5" key="1">
    <citation type="submission" date="2017-02" db="EMBL/GenBank/DDBJ databases">
        <authorList>
            <person name="Regsiter A."/>
            <person name="William W."/>
        </authorList>
    </citation>
    <scope>NUCLEOTIDE SEQUENCE</scope>
    <source>
        <strain evidence="5">BdmA 4</strain>
    </source>
</reference>
<gene>
    <name evidence="5" type="primary">acoA</name>
    <name evidence="5" type="ORF">SPIRO4BDMA_40900</name>
</gene>
<comment type="cofactor">
    <cofactor evidence="1">
        <name>thiamine diphosphate</name>
        <dbReference type="ChEBI" id="CHEBI:58937"/>
    </cofactor>
</comment>
<dbReference type="Pfam" id="PF00676">
    <property type="entry name" value="E1_dh"/>
    <property type="match status" value="1"/>
</dbReference>
<accession>A0A3P3XPW0</accession>
<name>A0A3P3XPW0_9SPIR</name>
<dbReference type="InterPro" id="IPR029061">
    <property type="entry name" value="THDP-binding"/>
</dbReference>
<dbReference type="GO" id="GO:0004739">
    <property type="term" value="F:pyruvate dehydrogenase (acetyl-transferring) activity"/>
    <property type="evidence" value="ECO:0007669"/>
    <property type="project" value="TreeGrafter"/>
</dbReference>
<evidence type="ECO:0000313" key="5">
    <source>
        <dbReference type="EMBL" id="SLM18328.1"/>
    </source>
</evidence>
<sequence length="331" mass="35719">MNLTNEQLIEMQRRMLRSRRFEEKVRDLVAKGELPGAAHLSIGEEGEIVGACMALRPDDYEMGTHRSHGHPIGKGASLKPLMAELLGRETGVNHGKSGSMHLADFSVGSLGETSIVGSGLPAAAGAALGAKMQGTGRVCLCFFGDGASNQGTFHEALNLAAIWKLPVIYLCENNGYAMTTAASYSVSVKNIAERAKGYDIPGVVVDGQDPIAVYEVVSQAAERARAGLGPTLIEAKTYRYREHAEGAMFEALAKSLGYRSDEEYERWLKRDPIVLFRAKLIESGVLTEAQADQLDQEVQEEVLAAEAFAKASPYPEAHEAYEGLYTNPISA</sequence>
<evidence type="ECO:0000256" key="2">
    <source>
        <dbReference type="ARBA" id="ARBA00023002"/>
    </source>
</evidence>
<dbReference type="EMBL" id="FWDO01000004">
    <property type="protein sequence ID" value="SLM18328.1"/>
    <property type="molecule type" value="Genomic_DNA"/>
</dbReference>
<dbReference type="EC" id="1.1.1.-" evidence="5"/>
<evidence type="ECO:0000256" key="3">
    <source>
        <dbReference type="ARBA" id="ARBA00023052"/>
    </source>
</evidence>
<dbReference type="Gene3D" id="3.40.50.970">
    <property type="match status" value="1"/>
</dbReference>
<dbReference type="InterPro" id="IPR050642">
    <property type="entry name" value="PDH_E1_Alpha_Subunit"/>
</dbReference>
<dbReference type="SUPFAM" id="SSF52518">
    <property type="entry name" value="Thiamin diphosphate-binding fold (THDP-binding)"/>
    <property type="match status" value="1"/>
</dbReference>
<protein>
    <submittedName>
        <fullName evidence="5">Acetoin:2,6-dichlorophenolindophenol oxidoreductase subunit alpha</fullName>
        <ecNumber evidence="5">1.1.1.-</ecNumber>
    </submittedName>
</protein>
<dbReference type="GO" id="GO:0006086">
    <property type="term" value="P:pyruvate decarboxylation to acetyl-CoA"/>
    <property type="evidence" value="ECO:0007669"/>
    <property type="project" value="TreeGrafter"/>
</dbReference>
<dbReference type="InterPro" id="IPR001017">
    <property type="entry name" value="DH_E1"/>
</dbReference>
<dbReference type="AlphaFoldDB" id="A0A3P3XPW0"/>
<dbReference type="PANTHER" id="PTHR11516">
    <property type="entry name" value="PYRUVATE DEHYDROGENASE E1 COMPONENT, ALPHA SUBUNIT BACTERIAL AND ORGANELLAR"/>
    <property type="match status" value="1"/>
</dbReference>